<proteinExistence type="predicted"/>
<dbReference type="GO" id="GO:0003677">
    <property type="term" value="F:DNA binding"/>
    <property type="evidence" value="ECO:0007669"/>
    <property type="project" value="UniProtKB-KW"/>
</dbReference>
<dbReference type="SUPFAM" id="SSF47413">
    <property type="entry name" value="lambda repressor-like DNA-binding domains"/>
    <property type="match status" value="1"/>
</dbReference>
<dbReference type="Gene3D" id="1.10.260.40">
    <property type="entry name" value="lambda repressor-like DNA-binding domains"/>
    <property type="match status" value="1"/>
</dbReference>
<keyword evidence="1" id="KW-0238">DNA-binding</keyword>
<name>A0A7W2IJ92_9BURK</name>
<dbReference type="SMART" id="SM00530">
    <property type="entry name" value="HTH_XRE"/>
    <property type="match status" value="1"/>
</dbReference>
<dbReference type="Pfam" id="PF01381">
    <property type="entry name" value="HTH_3"/>
    <property type="match status" value="1"/>
</dbReference>
<dbReference type="InterPro" id="IPR011051">
    <property type="entry name" value="RmlC_Cupin_sf"/>
</dbReference>
<evidence type="ECO:0000313" key="4">
    <source>
        <dbReference type="EMBL" id="MBA5686011.1"/>
    </source>
</evidence>
<evidence type="ECO:0000256" key="2">
    <source>
        <dbReference type="SAM" id="MobiDB-lite"/>
    </source>
</evidence>
<accession>A0A7W2IJ92</accession>
<dbReference type="PANTHER" id="PTHR46797:SF10">
    <property type="entry name" value="BLR1115 PROTEIN"/>
    <property type="match status" value="1"/>
</dbReference>
<dbReference type="GO" id="GO:0005829">
    <property type="term" value="C:cytosol"/>
    <property type="evidence" value="ECO:0007669"/>
    <property type="project" value="TreeGrafter"/>
</dbReference>
<keyword evidence="5" id="KW-1185">Reference proteome</keyword>
<evidence type="ECO:0000256" key="1">
    <source>
        <dbReference type="ARBA" id="ARBA00023125"/>
    </source>
</evidence>
<protein>
    <submittedName>
        <fullName evidence="4">Helix-turn-helix transcriptional regulator</fullName>
    </submittedName>
</protein>
<dbReference type="CDD" id="cd02209">
    <property type="entry name" value="cupin_XRE_C"/>
    <property type="match status" value="1"/>
</dbReference>
<dbReference type="EMBL" id="JACEZU010000001">
    <property type="protein sequence ID" value="MBA5686011.1"/>
    <property type="molecule type" value="Genomic_DNA"/>
</dbReference>
<gene>
    <name evidence="4" type="ORF">H3H39_02960</name>
</gene>
<evidence type="ECO:0000259" key="3">
    <source>
        <dbReference type="PROSITE" id="PS50943"/>
    </source>
</evidence>
<sequence>MLDENSNMKDPAYPPPPPDINQRIADRLRALRGERGLSLDVLAKKSDVSRSMISLIERGETSPTAVVLDKLACGLGVTLASLFEAPRPDASPLVRQAEQLQWTDPQSGYTRRNISPPHFRSPLQIVQIDFPAGATVTYEAGRREVGIQQQVWMLAGCMEVIVDGNEHRLLAGDCLAMRENQHIVYRNTSALAARYAVVVNTGFLTS</sequence>
<comment type="caution">
    <text evidence="4">The sequence shown here is derived from an EMBL/GenBank/DDBJ whole genome shotgun (WGS) entry which is preliminary data.</text>
</comment>
<dbReference type="InterPro" id="IPR010982">
    <property type="entry name" value="Lambda_DNA-bd_dom_sf"/>
</dbReference>
<dbReference type="InterPro" id="IPR050807">
    <property type="entry name" value="TransReg_Diox_bact_type"/>
</dbReference>
<dbReference type="PANTHER" id="PTHR46797">
    <property type="entry name" value="HTH-TYPE TRANSCRIPTIONAL REGULATOR"/>
    <property type="match status" value="1"/>
</dbReference>
<dbReference type="GO" id="GO:0003700">
    <property type="term" value="F:DNA-binding transcription factor activity"/>
    <property type="evidence" value="ECO:0007669"/>
    <property type="project" value="TreeGrafter"/>
</dbReference>
<dbReference type="InterPro" id="IPR014710">
    <property type="entry name" value="RmlC-like_jellyroll"/>
</dbReference>
<dbReference type="PROSITE" id="PS50943">
    <property type="entry name" value="HTH_CROC1"/>
    <property type="match status" value="1"/>
</dbReference>
<feature type="region of interest" description="Disordered" evidence="2">
    <location>
        <begin position="1"/>
        <end position="20"/>
    </location>
</feature>
<dbReference type="Gene3D" id="2.60.120.10">
    <property type="entry name" value="Jelly Rolls"/>
    <property type="match status" value="1"/>
</dbReference>
<organism evidence="4 5">
    <name type="scientific">Rugamonas apoptosis</name>
    <dbReference type="NCBI Taxonomy" id="2758570"/>
    <lineage>
        <taxon>Bacteria</taxon>
        <taxon>Pseudomonadati</taxon>
        <taxon>Pseudomonadota</taxon>
        <taxon>Betaproteobacteria</taxon>
        <taxon>Burkholderiales</taxon>
        <taxon>Oxalobacteraceae</taxon>
        <taxon>Telluria group</taxon>
        <taxon>Rugamonas</taxon>
    </lineage>
</organism>
<feature type="domain" description="HTH cro/C1-type" evidence="3">
    <location>
        <begin position="28"/>
        <end position="82"/>
    </location>
</feature>
<evidence type="ECO:0000313" key="5">
    <source>
        <dbReference type="Proteomes" id="UP000573499"/>
    </source>
</evidence>
<dbReference type="AlphaFoldDB" id="A0A7W2IJ92"/>
<dbReference type="Proteomes" id="UP000573499">
    <property type="component" value="Unassembled WGS sequence"/>
</dbReference>
<dbReference type="InterPro" id="IPR001387">
    <property type="entry name" value="Cro/C1-type_HTH"/>
</dbReference>
<dbReference type="CDD" id="cd00093">
    <property type="entry name" value="HTH_XRE"/>
    <property type="match status" value="1"/>
</dbReference>
<dbReference type="SUPFAM" id="SSF51182">
    <property type="entry name" value="RmlC-like cupins"/>
    <property type="match status" value="1"/>
</dbReference>
<reference evidence="4 5" key="1">
    <citation type="submission" date="2020-07" db="EMBL/GenBank/DDBJ databases">
        <title>Novel species isolated from subtropical streams in China.</title>
        <authorList>
            <person name="Lu H."/>
        </authorList>
    </citation>
    <scope>NUCLEOTIDE SEQUENCE [LARGE SCALE GENOMIC DNA]</scope>
    <source>
        <strain evidence="4 5">LX47W</strain>
    </source>
</reference>